<reference evidence="2" key="1">
    <citation type="submission" date="2015-07" db="EMBL/GenBank/DDBJ databases">
        <title>Transcriptome Assembly of Anthurium amnicola.</title>
        <authorList>
            <person name="Suzuki J."/>
        </authorList>
    </citation>
    <scope>NUCLEOTIDE SEQUENCE</scope>
</reference>
<feature type="transmembrane region" description="Helical" evidence="1">
    <location>
        <begin position="73"/>
        <end position="92"/>
    </location>
</feature>
<dbReference type="EMBL" id="GDJX01023757">
    <property type="protein sequence ID" value="JAT44179.1"/>
    <property type="molecule type" value="Transcribed_RNA"/>
</dbReference>
<sequence>SLSLSLSHHTAGRSLCHFTTEIPFHVFAILIILMKDIPIVVLYIPLSLSHLITQSEDPIAHSSTLAEYHVAEYTAFLFSCLSHVLYFILYFISLKRFKSLTSW</sequence>
<dbReference type="AlphaFoldDB" id="A0A1D1XP82"/>
<organism evidence="2">
    <name type="scientific">Anthurium amnicola</name>
    <dbReference type="NCBI Taxonomy" id="1678845"/>
    <lineage>
        <taxon>Eukaryota</taxon>
        <taxon>Viridiplantae</taxon>
        <taxon>Streptophyta</taxon>
        <taxon>Embryophyta</taxon>
        <taxon>Tracheophyta</taxon>
        <taxon>Spermatophyta</taxon>
        <taxon>Magnoliopsida</taxon>
        <taxon>Liliopsida</taxon>
        <taxon>Araceae</taxon>
        <taxon>Pothoideae</taxon>
        <taxon>Potheae</taxon>
        <taxon>Anthurium</taxon>
    </lineage>
</organism>
<accession>A0A1D1XP82</accession>
<evidence type="ECO:0000313" key="2">
    <source>
        <dbReference type="EMBL" id="JAT44179.1"/>
    </source>
</evidence>
<gene>
    <name evidence="2" type="primary">UGT2B33</name>
    <name evidence="2" type="ORF">g.118442</name>
</gene>
<keyword evidence="2" id="KW-0808">Transferase</keyword>
<evidence type="ECO:0000256" key="1">
    <source>
        <dbReference type="SAM" id="Phobius"/>
    </source>
</evidence>
<feature type="non-terminal residue" evidence="2">
    <location>
        <position position="1"/>
    </location>
</feature>
<keyword evidence="1" id="KW-1133">Transmembrane helix</keyword>
<keyword evidence="1" id="KW-0812">Transmembrane</keyword>
<dbReference type="GO" id="GO:0016740">
    <property type="term" value="F:transferase activity"/>
    <property type="evidence" value="ECO:0007669"/>
    <property type="project" value="UniProtKB-KW"/>
</dbReference>
<keyword evidence="1" id="KW-0472">Membrane</keyword>
<protein>
    <submittedName>
        <fullName evidence="2">UDP-glucuronosyltransferase 2B33</fullName>
    </submittedName>
</protein>
<name>A0A1D1XP82_9ARAE</name>
<proteinExistence type="predicted"/>
<feature type="transmembrane region" description="Helical" evidence="1">
    <location>
        <begin position="22"/>
        <end position="44"/>
    </location>
</feature>